<gene>
    <name evidence="1" type="ORF">LOK49_LG06G01021</name>
</gene>
<comment type="caution">
    <text evidence="1">The sequence shown here is derived from an EMBL/GenBank/DDBJ whole genome shotgun (WGS) entry which is preliminary data.</text>
</comment>
<sequence>MAVVSKSTQGGPYTGRDPNMKKPEWLRHRAPQGEKFEEVKDSLSHLKLNTVCGEAQFPNIREYGKC</sequence>
<evidence type="ECO:0000313" key="2">
    <source>
        <dbReference type="Proteomes" id="UP001060215"/>
    </source>
</evidence>
<keyword evidence="2" id="KW-1185">Reference proteome</keyword>
<dbReference type="EMBL" id="CM045762">
    <property type="protein sequence ID" value="KAI8011997.1"/>
    <property type="molecule type" value="Genomic_DNA"/>
</dbReference>
<evidence type="ECO:0000313" key="1">
    <source>
        <dbReference type="EMBL" id="KAI8011997.1"/>
    </source>
</evidence>
<reference evidence="1 2" key="1">
    <citation type="journal article" date="2022" name="Plant J.">
        <title>Chromosome-level genome of Camellia lanceoleosa provides a valuable resource for understanding genome evolution and self-incompatibility.</title>
        <authorList>
            <person name="Gong W."/>
            <person name="Xiao S."/>
            <person name="Wang L."/>
            <person name="Liao Z."/>
            <person name="Chang Y."/>
            <person name="Mo W."/>
            <person name="Hu G."/>
            <person name="Li W."/>
            <person name="Zhao G."/>
            <person name="Zhu H."/>
            <person name="Hu X."/>
            <person name="Ji K."/>
            <person name="Xiang X."/>
            <person name="Song Q."/>
            <person name="Yuan D."/>
            <person name="Jin S."/>
            <person name="Zhang L."/>
        </authorList>
    </citation>
    <scope>NUCLEOTIDE SEQUENCE [LARGE SCALE GENOMIC DNA]</scope>
    <source>
        <strain evidence="1">SQ_2022a</strain>
    </source>
</reference>
<accession>A0ACC0HHH6</accession>
<organism evidence="1 2">
    <name type="scientific">Camellia lanceoleosa</name>
    <dbReference type="NCBI Taxonomy" id="1840588"/>
    <lineage>
        <taxon>Eukaryota</taxon>
        <taxon>Viridiplantae</taxon>
        <taxon>Streptophyta</taxon>
        <taxon>Embryophyta</taxon>
        <taxon>Tracheophyta</taxon>
        <taxon>Spermatophyta</taxon>
        <taxon>Magnoliopsida</taxon>
        <taxon>eudicotyledons</taxon>
        <taxon>Gunneridae</taxon>
        <taxon>Pentapetalae</taxon>
        <taxon>asterids</taxon>
        <taxon>Ericales</taxon>
        <taxon>Theaceae</taxon>
        <taxon>Camellia</taxon>
    </lineage>
</organism>
<protein>
    <submittedName>
        <fullName evidence="1">Uncharacterized protein</fullName>
    </submittedName>
</protein>
<dbReference type="Proteomes" id="UP001060215">
    <property type="component" value="Chromosome 5"/>
</dbReference>
<proteinExistence type="predicted"/>
<name>A0ACC0HHH6_9ERIC</name>